<evidence type="ECO:0000313" key="2">
    <source>
        <dbReference type="EMBL" id="CAG8831973.1"/>
    </source>
</evidence>
<comment type="caution">
    <text evidence="2">The sequence shown here is derived from an EMBL/GenBank/DDBJ whole genome shotgun (WGS) entry which is preliminary data.</text>
</comment>
<dbReference type="Proteomes" id="UP000789901">
    <property type="component" value="Unassembled WGS sequence"/>
</dbReference>
<dbReference type="InterPro" id="IPR036397">
    <property type="entry name" value="RNaseH_sf"/>
</dbReference>
<dbReference type="Gene3D" id="3.30.420.10">
    <property type="entry name" value="Ribonuclease H-like superfamily/Ribonuclease H"/>
    <property type="match status" value="1"/>
</dbReference>
<accession>A0ABN7WJ69</accession>
<protein>
    <submittedName>
        <fullName evidence="2">9925_t:CDS:1</fullName>
    </submittedName>
</protein>
<feature type="non-terminal residue" evidence="2">
    <location>
        <position position="1"/>
    </location>
</feature>
<dbReference type="InterPro" id="IPR001584">
    <property type="entry name" value="Integrase_cat-core"/>
</dbReference>
<keyword evidence="3" id="KW-1185">Reference proteome</keyword>
<gene>
    <name evidence="2" type="ORF">GMARGA_LOCUS30860</name>
</gene>
<dbReference type="InterPro" id="IPR012337">
    <property type="entry name" value="RNaseH-like_sf"/>
</dbReference>
<name>A0ABN7WJ69_GIGMA</name>
<sequence>WASLYFQSDNGREFTIQIIYELSLWKDIHIINGRPRHPESQSSVESSNKTLKNVLLTWMEDNKRRD</sequence>
<proteinExistence type="predicted"/>
<reference evidence="2 3" key="1">
    <citation type="submission" date="2021-06" db="EMBL/GenBank/DDBJ databases">
        <authorList>
            <person name="Kallberg Y."/>
            <person name="Tangrot J."/>
            <person name="Rosling A."/>
        </authorList>
    </citation>
    <scope>NUCLEOTIDE SEQUENCE [LARGE SCALE GENOMIC DNA]</scope>
    <source>
        <strain evidence="2 3">120-4 pot B 10/14</strain>
    </source>
</reference>
<organism evidence="2 3">
    <name type="scientific">Gigaspora margarita</name>
    <dbReference type="NCBI Taxonomy" id="4874"/>
    <lineage>
        <taxon>Eukaryota</taxon>
        <taxon>Fungi</taxon>
        <taxon>Fungi incertae sedis</taxon>
        <taxon>Mucoromycota</taxon>
        <taxon>Glomeromycotina</taxon>
        <taxon>Glomeromycetes</taxon>
        <taxon>Diversisporales</taxon>
        <taxon>Gigasporaceae</taxon>
        <taxon>Gigaspora</taxon>
    </lineage>
</organism>
<feature type="domain" description="Integrase catalytic" evidence="1">
    <location>
        <begin position="1"/>
        <end position="66"/>
    </location>
</feature>
<evidence type="ECO:0000313" key="3">
    <source>
        <dbReference type="Proteomes" id="UP000789901"/>
    </source>
</evidence>
<dbReference type="EMBL" id="CAJVQB010044532">
    <property type="protein sequence ID" value="CAG8831973.1"/>
    <property type="molecule type" value="Genomic_DNA"/>
</dbReference>
<evidence type="ECO:0000259" key="1">
    <source>
        <dbReference type="PROSITE" id="PS50994"/>
    </source>
</evidence>
<dbReference type="PROSITE" id="PS50994">
    <property type="entry name" value="INTEGRASE"/>
    <property type="match status" value="1"/>
</dbReference>
<dbReference type="SUPFAM" id="SSF53098">
    <property type="entry name" value="Ribonuclease H-like"/>
    <property type="match status" value="1"/>
</dbReference>